<keyword evidence="2" id="KW-1185">Reference proteome</keyword>
<dbReference type="SUPFAM" id="SSF56219">
    <property type="entry name" value="DNase I-like"/>
    <property type="match status" value="1"/>
</dbReference>
<reference evidence="1 2" key="1">
    <citation type="submission" date="2020-04" db="EMBL/GenBank/DDBJ databases">
        <title>Perkinsus olseni comparative genomics.</title>
        <authorList>
            <person name="Bogema D.R."/>
        </authorList>
    </citation>
    <scope>NUCLEOTIDE SEQUENCE [LARGE SCALE GENOMIC DNA]</scope>
    <source>
        <strain evidence="1 2">ATCC PRA-207</strain>
    </source>
</reference>
<organism evidence="1 2">
    <name type="scientific">Perkinsus olseni</name>
    <name type="common">Perkinsus atlanticus</name>
    <dbReference type="NCBI Taxonomy" id="32597"/>
    <lineage>
        <taxon>Eukaryota</taxon>
        <taxon>Sar</taxon>
        <taxon>Alveolata</taxon>
        <taxon>Perkinsozoa</taxon>
        <taxon>Perkinsea</taxon>
        <taxon>Perkinsida</taxon>
        <taxon>Perkinsidae</taxon>
        <taxon>Perkinsus</taxon>
    </lineage>
</organism>
<dbReference type="EMBL" id="JABANO010006067">
    <property type="protein sequence ID" value="KAF4752421.1"/>
    <property type="molecule type" value="Genomic_DNA"/>
</dbReference>
<sequence>MRRLEGLLSPVFGDRALFSEAMHTSGQQCPVSRARPTPIKLATWNIGSVQTNPLEFADDSDHRFTHFLAEFQSHANALEASGSTIGDILVETFPFSVRSSLVDNYRALGLASPESSAEAFDFLARLKVWSGFLASQNIGDSRIISWPDRFTNVVGNGRCRPSMISCYTEELFPSKVWLDSWIRFMADAHIPTLSVEKYNIASPYRENYRAFSVVGLAVFDSLLIAIAERTSVDWRDMRLGRIGCVSQRPQQLVNYVAQHLLGAEDVIMLQEVSDDIQNRILSVDEAGGYELIAESNSSGAKQRSVILIKKGCGLEIDVDASERAREAMRAEGERQGLASGDLSVAVVSTPNDPPLLLASFHGDTNGRLTIPTLKVFSSLGLPLLAGVDANCYANPTSGNLAVVDFLKAVTDTGLYHTQPLTTTRNLRTPLQAQSAKTNVLDQNPKDYILLTNAGMTIEKSSVDDGGSGGQSLPNLHFPSDHAIVKAEIDWSPMVRVLRLLLWPLTSGSFSNYNAHLECPGGIDDCLTEEFFRDLAQFQATYMREDLNLSQYFLTSIYRLCVEPYLDRLDASGEAPKCPAPLADTMLNALLALETRFEGPSEARELYQRAVSLVTAASEAGDSSVEYLLADWQLDTPYTYPALLGLAQPSPVSFSSLKVYVYEPPEEIFTGLQQSSLLCGMGQWGVEVLVHKWLLSNANRTKDPSDADLFYVPVYGT</sequence>
<evidence type="ECO:0000313" key="1">
    <source>
        <dbReference type="EMBL" id="KAF4752421.1"/>
    </source>
</evidence>
<name>A0A7J6U6X6_PEROL</name>
<dbReference type="AlphaFoldDB" id="A0A7J6U6X6"/>
<protein>
    <recommendedName>
        <fullName evidence="3">Endonuclease/exonuclease/phosphatase domain-containing protein</fullName>
    </recommendedName>
</protein>
<evidence type="ECO:0000313" key="2">
    <source>
        <dbReference type="Proteomes" id="UP000553632"/>
    </source>
</evidence>
<dbReference type="Proteomes" id="UP000553632">
    <property type="component" value="Unassembled WGS sequence"/>
</dbReference>
<accession>A0A7J6U6X6</accession>
<evidence type="ECO:0008006" key="3">
    <source>
        <dbReference type="Google" id="ProtNLM"/>
    </source>
</evidence>
<feature type="non-terminal residue" evidence="1">
    <location>
        <position position="716"/>
    </location>
</feature>
<dbReference type="InterPro" id="IPR036691">
    <property type="entry name" value="Endo/exonu/phosph_ase_sf"/>
</dbReference>
<gene>
    <name evidence="1" type="ORF">FOZ63_029038</name>
</gene>
<dbReference type="OMA" id="CSMPDRV"/>
<comment type="caution">
    <text evidence="1">The sequence shown here is derived from an EMBL/GenBank/DDBJ whole genome shotgun (WGS) entry which is preliminary data.</text>
</comment>
<proteinExistence type="predicted"/>